<feature type="compositionally biased region" description="Polar residues" evidence="1">
    <location>
        <begin position="79"/>
        <end position="88"/>
    </location>
</feature>
<evidence type="ECO:0000313" key="3">
    <source>
        <dbReference type="RefSeq" id="XP_056696448.1"/>
    </source>
</evidence>
<dbReference type="RefSeq" id="XP_056696448.1">
    <property type="nucleotide sequence ID" value="XM_056840470.1"/>
</dbReference>
<dbReference type="Proteomes" id="UP000813463">
    <property type="component" value="Chromosome 3"/>
</dbReference>
<protein>
    <submittedName>
        <fullName evidence="3 4">UPF0329 protein ECU05_1680/ECU11_0050</fullName>
    </submittedName>
</protein>
<accession>A0ABM3RLF3</accession>
<feature type="compositionally biased region" description="Basic and acidic residues" evidence="1">
    <location>
        <begin position="1"/>
        <end position="65"/>
    </location>
</feature>
<gene>
    <name evidence="3 4" type="primary">LOC110775000</name>
</gene>
<proteinExistence type="predicted"/>
<reference evidence="3 4" key="2">
    <citation type="submission" date="2025-05" db="UniProtKB">
        <authorList>
            <consortium name="RefSeq"/>
        </authorList>
    </citation>
    <scope>IDENTIFICATION</scope>
    <source>
        <tissue evidence="3 4">Leaf</tissue>
    </source>
</reference>
<feature type="compositionally biased region" description="Basic residues" evidence="1">
    <location>
        <begin position="91"/>
        <end position="102"/>
    </location>
</feature>
<evidence type="ECO:0000256" key="1">
    <source>
        <dbReference type="SAM" id="MobiDB-lite"/>
    </source>
</evidence>
<organism evidence="2 3">
    <name type="scientific">Spinacia oleracea</name>
    <name type="common">Spinach</name>
    <dbReference type="NCBI Taxonomy" id="3562"/>
    <lineage>
        <taxon>Eukaryota</taxon>
        <taxon>Viridiplantae</taxon>
        <taxon>Streptophyta</taxon>
        <taxon>Embryophyta</taxon>
        <taxon>Tracheophyta</taxon>
        <taxon>Spermatophyta</taxon>
        <taxon>Magnoliopsida</taxon>
        <taxon>eudicotyledons</taxon>
        <taxon>Gunneridae</taxon>
        <taxon>Pentapetalae</taxon>
        <taxon>Caryophyllales</taxon>
        <taxon>Chenopodiaceae</taxon>
        <taxon>Chenopodioideae</taxon>
        <taxon>Anserineae</taxon>
        <taxon>Spinacia</taxon>
    </lineage>
</organism>
<sequence length="156" mass="18527">MRKEAEKKKDEYEVELRRIHAEKKKEYEKEVENKRRATERKKEKDDVEERRKEAEKKKKEEDDTTKTITSVVQDVILNETESQNTEGNGTKRGRKTTANKKKTIASLKIDAKLQKQLHKIGYSYKPRRNTRSMVKVDEKNYTEIVSKEEFEGKSSF</sequence>
<keyword evidence="2" id="KW-1185">Reference proteome</keyword>
<evidence type="ECO:0000313" key="2">
    <source>
        <dbReference type="Proteomes" id="UP000813463"/>
    </source>
</evidence>
<dbReference type="RefSeq" id="XP_056696449.1">
    <property type="nucleotide sequence ID" value="XM_056840471.1"/>
</dbReference>
<dbReference type="GeneID" id="110775000"/>
<feature type="region of interest" description="Disordered" evidence="1">
    <location>
        <begin position="1"/>
        <end position="102"/>
    </location>
</feature>
<reference evidence="2" key="1">
    <citation type="journal article" date="2021" name="Nat. Commun.">
        <title>Genomic analyses provide insights into spinach domestication and the genetic basis of agronomic traits.</title>
        <authorList>
            <person name="Cai X."/>
            <person name="Sun X."/>
            <person name="Xu C."/>
            <person name="Sun H."/>
            <person name="Wang X."/>
            <person name="Ge C."/>
            <person name="Zhang Z."/>
            <person name="Wang Q."/>
            <person name="Fei Z."/>
            <person name="Jiao C."/>
            <person name="Wang Q."/>
        </authorList>
    </citation>
    <scope>NUCLEOTIDE SEQUENCE [LARGE SCALE GENOMIC DNA]</scope>
    <source>
        <strain evidence="2">cv. Varoflay</strain>
    </source>
</reference>
<evidence type="ECO:0000313" key="4">
    <source>
        <dbReference type="RefSeq" id="XP_056696449.1"/>
    </source>
</evidence>
<name>A0ABM3RLF3_SPIOL</name>